<protein>
    <submittedName>
        <fullName evidence="2">Uncharacterized protein</fullName>
    </submittedName>
</protein>
<accession>A0A244CSR3</accession>
<gene>
    <name evidence="2" type="ORF">B1199_08015</name>
</gene>
<keyword evidence="3" id="KW-1185">Reference proteome</keyword>
<proteinExistence type="predicted"/>
<sequence>MFSAFYRYRSQAFRYEISLLSQQLKQLLGFLFMLLASALPGIVLLIFMSLGKVIKAQGGEVVQAWVAWCFLAGQTLYFYALNHALLNTKQRSFQRSLAQNSWWLWLADARNLLLSHVFIWCSLFVLLSMNAVQIKQNSPFILFIVLQLLLGFLSLYRMQQSVTFCFLAAISSVYWSELSLFAIMVSWCFITLLCLFIPPISWQSRFSVTDQRRLWLSFYLHHYQILLWRMACILVIFSAMCVLATERADMIYLAGYFSGFLTLLLLLTLHIEVKKIAKDYELFLLSLNQAWPFKRMRLLSSVVGCTLLTIAIFVVFGQGYLAIILWWISIMCLYFAEKKPEHIALVWGIYLVGGLFI</sequence>
<keyword evidence="1" id="KW-0472">Membrane</keyword>
<evidence type="ECO:0000313" key="3">
    <source>
        <dbReference type="Proteomes" id="UP000194841"/>
    </source>
</evidence>
<keyword evidence="1" id="KW-0812">Transmembrane</keyword>
<dbReference type="EMBL" id="MWPV01000002">
    <property type="protein sequence ID" value="OUL58279.1"/>
    <property type="molecule type" value="Genomic_DNA"/>
</dbReference>
<dbReference type="InterPro" id="IPR045614">
    <property type="entry name" value="DUF6136"/>
</dbReference>
<dbReference type="Pfam" id="PF19632">
    <property type="entry name" value="DUF6136"/>
    <property type="match status" value="1"/>
</dbReference>
<keyword evidence="1" id="KW-1133">Transmembrane helix</keyword>
<feature type="transmembrane region" description="Helical" evidence="1">
    <location>
        <begin position="102"/>
        <end position="127"/>
    </location>
</feature>
<evidence type="ECO:0000256" key="1">
    <source>
        <dbReference type="SAM" id="Phobius"/>
    </source>
</evidence>
<feature type="transmembrane region" description="Helical" evidence="1">
    <location>
        <begin position="251"/>
        <end position="269"/>
    </location>
</feature>
<comment type="caution">
    <text evidence="2">The sequence shown here is derived from an EMBL/GenBank/DDBJ whole genome shotgun (WGS) entry which is preliminary data.</text>
</comment>
<dbReference type="Proteomes" id="UP000194841">
    <property type="component" value="Unassembled WGS sequence"/>
</dbReference>
<feature type="transmembrane region" description="Helical" evidence="1">
    <location>
        <begin position="223"/>
        <end position="245"/>
    </location>
</feature>
<organism evidence="2 3">
    <name type="scientific">Pseudoalteromonas ulvae</name>
    <dbReference type="NCBI Taxonomy" id="107327"/>
    <lineage>
        <taxon>Bacteria</taxon>
        <taxon>Pseudomonadati</taxon>
        <taxon>Pseudomonadota</taxon>
        <taxon>Gammaproteobacteria</taxon>
        <taxon>Alteromonadales</taxon>
        <taxon>Pseudoalteromonadaceae</taxon>
        <taxon>Pseudoalteromonas</taxon>
    </lineage>
</organism>
<feature type="transmembrane region" description="Helical" evidence="1">
    <location>
        <begin position="62"/>
        <end position="82"/>
    </location>
</feature>
<reference evidence="2 3" key="1">
    <citation type="submission" date="2017-02" db="EMBL/GenBank/DDBJ databases">
        <title>Pseudoalteromonas ulvae TC14 Genome.</title>
        <authorList>
            <person name="Molmeret M."/>
        </authorList>
    </citation>
    <scope>NUCLEOTIDE SEQUENCE [LARGE SCALE GENOMIC DNA]</scope>
    <source>
        <strain evidence="2">TC14</strain>
    </source>
</reference>
<feature type="transmembrane region" description="Helical" evidence="1">
    <location>
        <begin position="27"/>
        <end position="50"/>
    </location>
</feature>
<dbReference type="RefSeq" id="WP_086743588.1">
    <property type="nucleotide sequence ID" value="NZ_MWPV01000002.1"/>
</dbReference>
<evidence type="ECO:0000313" key="2">
    <source>
        <dbReference type="EMBL" id="OUL58279.1"/>
    </source>
</evidence>
<feature type="transmembrane region" description="Helical" evidence="1">
    <location>
        <begin position="139"/>
        <end position="158"/>
    </location>
</feature>
<dbReference type="OrthoDB" id="6315643at2"/>
<dbReference type="AlphaFoldDB" id="A0A244CSR3"/>
<feature type="transmembrane region" description="Helical" evidence="1">
    <location>
        <begin position="178"/>
        <end position="202"/>
    </location>
</feature>
<name>A0A244CSR3_PSEDV</name>